<organism evidence="2 3">
    <name type="scientific">Eumeta variegata</name>
    <name type="common">Bagworm moth</name>
    <name type="synonym">Eumeta japonica</name>
    <dbReference type="NCBI Taxonomy" id="151549"/>
    <lineage>
        <taxon>Eukaryota</taxon>
        <taxon>Metazoa</taxon>
        <taxon>Ecdysozoa</taxon>
        <taxon>Arthropoda</taxon>
        <taxon>Hexapoda</taxon>
        <taxon>Insecta</taxon>
        <taxon>Pterygota</taxon>
        <taxon>Neoptera</taxon>
        <taxon>Endopterygota</taxon>
        <taxon>Lepidoptera</taxon>
        <taxon>Glossata</taxon>
        <taxon>Ditrysia</taxon>
        <taxon>Tineoidea</taxon>
        <taxon>Psychidae</taxon>
        <taxon>Oiketicinae</taxon>
        <taxon>Eumeta</taxon>
    </lineage>
</organism>
<reference evidence="2 3" key="1">
    <citation type="journal article" date="2019" name="Commun. Biol.">
        <title>The bagworm genome reveals a unique fibroin gene that provides high tensile strength.</title>
        <authorList>
            <person name="Kono N."/>
            <person name="Nakamura H."/>
            <person name="Ohtoshi R."/>
            <person name="Tomita M."/>
            <person name="Numata K."/>
            <person name="Arakawa K."/>
        </authorList>
    </citation>
    <scope>NUCLEOTIDE SEQUENCE [LARGE SCALE GENOMIC DNA]</scope>
</reference>
<dbReference type="Proteomes" id="UP000299102">
    <property type="component" value="Unassembled WGS sequence"/>
</dbReference>
<gene>
    <name evidence="2" type="ORF">EVAR_84431_1</name>
</gene>
<proteinExistence type="predicted"/>
<evidence type="ECO:0000313" key="3">
    <source>
        <dbReference type="Proteomes" id="UP000299102"/>
    </source>
</evidence>
<sequence length="166" mass="18496">MGHSTREIPRSYGIQTGNKSLRSYVSSNDENEQVSHQRVKSSPLPTDTHNPREVASALAVSCLGYLIEGKDHFPSIRYIIPSIRAGGLFRPTNTINATSRRRSRKFHLLNRNSSSITSLPPPSRHSLLHQIFYLYSRGDNALVTHLGLPMFMDGDDHLLTGGSDAR</sequence>
<comment type="caution">
    <text evidence="2">The sequence shown here is derived from an EMBL/GenBank/DDBJ whole genome shotgun (WGS) entry which is preliminary data.</text>
</comment>
<evidence type="ECO:0000256" key="1">
    <source>
        <dbReference type="SAM" id="MobiDB-lite"/>
    </source>
</evidence>
<dbReference type="EMBL" id="BGZK01000461">
    <property type="protein sequence ID" value="GBP44940.1"/>
    <property type="molecule type" value="Genomic_DNA"/>
</dbReference>
<keyword evidence="3" id="KW-1185">Reference proteome</keyword>
<dbReference type="AlphaFoldDB" id="A0A4C1W269"/>
<evidence type="ECO:0000313" key="2">
    <source>
        <dbReference type="EMBL" id="GBP44940.1"/>
    </source>
</evidence>
<accession>A0A4C1W269</accession>
<name>A0A4C1W269_EUMVA</name>
<protein>
    <submittedName>
        <fullName evidence="2">Uncharacterized protein</fullName>
    </submittedName>
</protein>
<feature type="region of interest" description="Disordered" evidence="1">
    <location>
        <begin position="25"/>
        <end position="50"/>
    </location>
</feature>